<evidence type="ECO:0000313" key="3">
    <source>
        <dbReference type="Proteomes" id="UP000199062"/>
    </source>
</evidence>
<keyword evidence="1" id="KW-0472">Membrane</keyword>
<dbReference type="AlphaFoldDB" id="A0A1I6LWR8"/>
<keyword evidence="1" id="KW-0812">Transmembrane</keyword>
<dbReference type="EMBL" id="FOZK01000003">
    <property type="protein sequence ID" value="SFS07848.1"/>
    <property type="molecule type" value="Genomic_DNA"/>
</dbReference>
<feature type="transmembrane region" description="Helical" evidence="1">
    <location>
        <begin position="130"/>
        <end position="147"/>
    </location>
</feature>
<evidence type="ECO:0000313" key="2">
    <source>
        <dbReference type="EMBL" id="SFS07848.1"/>
    </source>
</evidence>
<keyword evidence="1" id="KW-1133">Transmembrane helix</keyword>
<dbReference type="Proteomes" id="UP000199062">
    <property type="component" value="Unassembled WGS sequence"/>
</dbReference>
<feature type="transmembrane region" description="Helical" evidence="1">
    <location>
        <begin position="6"/>
        <end position="31"/>
    </location>
</feature>
<feature type="transmembrane region" description="Helical" evidence="1">
    <location>
        <begin position="202"/>
        <end position="222"/>
    </location>
</feature>
<feature type="transmembrane region" description="Helical" evidence="1">
    <location>
        <begin position="167"/>
        <end position="190"/>
    </location>
</feature>
<protein>
    <submittedName>
        <fullName evidence="2">Uncharacterized protein</fullName>
    </submittedName>
</protein>
<organism evidence="2 3">
    <name type="scientific">Halomicrobium zhouii</name>
    <dbReference type="NCBI Taxonomy" id="767519"/>
    <lineage>
        <taxon>Archaea</taxon>
        <taxon>Methanobacteriati</taxon>
        <taxon>Methanobacteriota</taxon>
        <taxon>Stenosarchaea group</taxon>
        <taxon>Halobacteria</taxon>
        <taxon>Halobacteriales</taxon>
        <taxon>Haloarculaceae</taxon>
        <taxon>Halomicrobium</taxon>
    </lineage>
</organism>
<accession>A0A1I6LWR8</accession>
<feature type="transmembrane region" description="Helical" evidence="1">
    <location>
        <begin position="90"/>
        <end position="110"/>
    </location>
</feature>
<reference evidence="2 3" key="1">
    <citation type="submission" date="2016-10" db="EMBL/GenBank/DDBJ databases">
        <authorList>
            <person name="de Groot N.N."/>
        </authorList>
    </citation>
    <scope>NUCLEOTIDE SEQUENCE [LARGE SCALE GENOMIC DNA]</scope>
    <source>
        <strain evidence="2 3">CGMCC 1.10457</strain>
    </source>
</reference>
<keyword evidence="3" id="KW-1185">Reference proteome</keyword>
<proteinExistence type="predicted"/>
<dbReference type="RefSeq" id="WP_089817709.1">
    <property type="nucleotide sequence ID" value="NZ_FOZK01000003.1"/>
</dbReference>
<sequence>MAGAEISELLINVVLPACLVSSVLGAVTVVYQRTMRFDDPTPLAAALLALCGKSSHEDRWKLRLAAEWGAFSATTSVALVLIVVTETNLFDGMIPLVLIGGQLLAAVVRFQSRTTDPSTFPWRSLAGQTVVLYLSWQFLWAGLWAVTLPIHGSGLVHAVPTPGRLSILLVLPAGGLYLVTGFLAVGMVVNRSAELLRFPNEVLAATASIAAIAAYGLLGTGLVPYPASTAVDDWFAIALVVALLAIGRVVVSGGHQSKDESSASDPIRR</sequence>
<gene>
    <name evidence="2" type="ORF">SAMN05216559_3305</name>
</gene>
<name>A0A1I6LWR8_9EURY</name>
<feature type="transmembrane region" description="Helical" evidence="1">
    <location>
        <begin position="234"/>
        <end position="251"/>
    </location>
</feature>
<evidence type="ECO:0000256" key="1">
    <source>
        <dbReference type="SAM" id="Phobius"/>
    </source>
</evidence>
<dbReference type="STRING" id="767519.SAMN05216559_3305"/>
<feature type="transmembrane region" description="Helical" evidence="1">
    <location>
        <begin position="64"/>
        <end position="84"/>
    </location>
</feature>